<dbReference type="PANTHER" id="PTHR30399:SF1">
    <property type="entry name" value="UTP PYROPHOSPHATASE"/>
    <property type="match status" value="1"/>
</dbReference>
<gene>
    <name evidence="2" type="ORF">S01H4_47340</name>
</gene>
<dbReference type="InterPro" id="IPR002725">
    <property type="entry name" value="YgjP-like_metallopeptidase"/>
</dbReference>
<dbReference type="EMBL" id="BART01026564">
    <property type="protein sequence ID" value="GAG98399.1"/>
    <property type="molecule type" value="Genomic_DNA"/>
</dbReference>
<sequence>MTWPPPYTIRTSARTKRVSLRVIPHQGLEVVIPPGYKIKKIPKLINRQHAWIEKHLAKIADIPKPSLPKTLQLHAINEIWDIDYIETTDNRFTLIPNPQNKLTIMGDINNYESCEIITHKWLQQKAKTHLIPWLQVLSNKINLSYNNISIRNQKTRWGSCSTRKNINLNCQLLLLPQIYAILLRENIT</sequence>
<accession>X1BRP1</accession>
<evidence type="ECO:0000313" key="2">
    <source>
        <dbReference type="EMBL" id="GAG98399.1"/>
    </source>
</evidence>
<dbReference type="Pfam" id="PF01863">
    <property type="entry name" value="YgjP-like"/>
    <property type="match status" value="1"/>
</dbReference>
<proteinExistence type="predicted"/>
<dbReference type="PANTHER" id="PTHR30399">
    <property type="entry name" value="UNCHARACTERIZED PROTEIN YGJP"/>
    <property type="match status" value="1"/>
</dbReference>
<dbReference type="Gene3D" id="3.30.2010.10">
    <property type="entry name" value="Metalloproteases ('zincins'), catalytic domain"/>
    <property type="match status" value="1"/>
</dbReference>
<comment type="caution">
    <text evidence="2">The sequence shown here is derived from an EMBL/GenBank/DDBJ whole genome shotgun (WGS) entry which is preliminary data.</text>
</comment>
<dbReference type="AlphaFoldDB" id="X1BRP1"/>
<dbReference type="CDD" id="cd07344">
    <property type="entry name" value="M48_yhfN_like"/>
    <property type="match status" value="1"/>
</dbReference>
<protein>
    <recommendedName>
        <fullName evidence="1">YgjP-like metallopeptidase domain-containing protein</fullName>
    </recommendedName>
</protein>
<name>X1BRP1_9ZZZZ</name>
<organism evidence="2">
    <name type="scientific">marine sediment metagenome</name>
    <dbReference type="NCBI Taxonomy" id="412755"/>
    <lineage>
        <taxon>unclassified sequences</taxon>
        <taxon>metagenomes</taxon>
        <taxon>ecological metagenomes</taxon>
    </lineage>
</organism>
<dbReference type="InterPro" id="IPR053136">
    <property type="entry name" value="UTP_pyrophosphatase-like"/>
</dbReference>
<feature type="domain" description="YgjP-like metallopeptidase" evidence="1">
    <location>
        <begin position="16"/>
        <end position="177"/>
    </location>
</feature>
<reference evidence="2" key="1">
    <citation type="journal article" date="2014" name="Front. Microbiol.">
        <title>High frequency of phylogenetically diverse reductive dehalogenase-homologous genes in deep subseafloor sedimentary metagenomes.</title>
        <authorList>
            <person name="Kawai M."/>
            <person name="Futagami T."/>
            <person name="Toyoda A."/>
            <person name="Takaki Y."/>
            <person name="Nishi S."/>
            <person name="Hori S."/>
            <person name="Arai W."/>
            <person name="Tsubouchi T."/>
            <person name="Morono Y."/>
            <person name="Uchiyama I."/>
            <person name="Ito T."/>
            <person name="Fujiyama A."/>
            <person name="Inagaki F."/>
            <person name="Takami H."/>
        </authorList>
    </citation>
    <scope>NUCLEOTIDE SEQUENCE</scope>
    <source>
        <strain evidence="2">Expedition CK06-06</strain>
    </source>
</reference>
<evidence type="ECO:0000259" key="1">
    <source>
        <dbReference type="Pfam" id="PF01863"/>
    </source>
</evidence>